<evidence type="ECO:0000313" key="1">
    <source>
        <dbReference type="EMBL" id="CAG8680250.1"/>
    </source>
</evidence>
<name>A0ACA9NZF2_9GLOM</name>
<feature type="non-terminal residue" evidence="1">
    <location>
        <position position="1"/>
    </location>
</feature>
<dbReference type="Proteomes" id="UP000789860">
    <property type="component" value="Unassembled WGS sequence"/>
</dbReference>
<sequence length="88" mass="10602">EVLEEIELLYMTPKQRRKKNWFPFIIIQKNWKGYKKPYFSDNLKEVLLLPVEQPDLILIEEKIAILKKSQDKIIQDLKSIKDKKNLFG</sequence>
<accession>A0ACA9NZF2</accession>
<protein>
    <submittedName>
        <fullName evidence="1">4834_t:CDS:1</fullName>
    </submittedName>
</protein>
<proteinExistence type="predicted"/>
<keyword evidence="2" id="KW-1185">Reference proteome</keyword>
<organism evidence="1 2">
    <name type="scientific">Scutellospora calospora</name>
    <dbReference type="NCBI Taxonomy" id="85575"/>
    <lineage>
        <taxon>Eukaryota</taxon>
        <taxon>Fungi</taxon>
        <taxon>Fungi incertae sedis</taxon>
        <taxon>Mucoromycota</taxon>
        <taxon>Glomeromycotina</taxon>
        <taxon>Glomeromycetes</taxon>
        <taxon>Diversisporales</taxon>
        <taxon>Gigasporaceae</taxon>
        <taxon>Scutellospora</taxon>
    </lineage>
</organism>
<evidence type="ECO:0000313" key="2">
    <source>
        <dbReference type="Proteomes" id="UP000789860"/>
    </source>
</evidence>
<comment type="caution">
    <text evidence="1">The sequence shown here is derived from an EMBL/GenBank/DDBJ whole genome shotgun (WGS) entry which is preliminary data.</text>
</comment>
<reference evidence="1" key="1">
    <citation type="submission" date="2021-06" db="EMBL/GenBank/DDBJ databases">
        <authorList>
            <person name="Kallberg Y."/>
            <person name="Tangrot J."/>
            <person name="Rosling A."/>
        </authorList>
    </citation>
    <scope>NUCLEOTIDE SEQUENCE</scope>
    <source>
        <strain evidence="1">AU212A</strain>
    </source>
</reference>
<dbReference type="EMBL" id="CAJVPM010031599">
    <property type="protein sequence ID" value="CAG8680250.1"/>
    <property type="molecule type" value="Genomic_DNA"/>
</dbReference>
<gene>
    <name evidence="1" type="ORF">SCALOS_LOCUS9707</name>
</gene>